<protein>
    <recommendedName>
        <fullName evidence="5">ATP-binding protein</fullName>
    </recommendedName>
</protein>
<evidence type="ECO:0008006" key="5">
    <source>
        <dbReference type="Google" id="ProtNLM"/>
    </source>
</evidence>
<reference evidence="3 4" key="1">
    <citation type="journal article" date="2019" name="Int. J. Syst. Evol. Microbiol.">
        <title>The Global Catalogue of Microorganisms (GCM) 10K type strain sequencing project: providing services to taxonomists for standard genome sequencing and annotation.</title>
        <authorList>
            <consortium name="The Broad Institute Genomics Platform"/>
            <consortium name="The Broad Institute Genome Sequencing Center for Infectious Disease"/>
            <person name="Wu L."/>
            <person name="Ma J."/>
        </authorList>
    </citation>
    <scope>NUCLEOTIDE SEQUENCE [LARGE SCALE GENOMIC DNA]</scope>
    <source>
        <strain evidence="3 4">JCM 16114</strain>
    </source>
</reference>
<evidence type="ECO:0000256" key="1">
    <source>
        <dbReference type="SAM" id="Coils"/>
    </source>
</evidence>
<gene>
    <name evidence="3" type="ORF">GCM10009850_111630</name>
</gene>
<evidence type="ECO:0000313" key="3">
    <source>
        <dbReference type="EMBL" id="GAA2215695.1"/>
    </source>
</evidence>
<evidence type="ECO:0000256" key="2">
    <source>
        <dbReference type="SAM" id="MobiDB-lite"/>
    </source>
</evidence>
<accession>A0ABN3D276</accession>
<organism evidence="3 4">
    <name type="scientific">Nonomuraea monospora</name>
    <dbReference type="NCBI Taxonomy" id="568818"/>
    <lineage>
        <taxon>Bacteria</taxon>
        <taxon>Bacillati</taxon>
        <taxon>Actinomycetota</taxon>
        <taxon>Actinomycetes</taxon>
        <taxon>Streptosporangiales</taxon>
        <taxon>Streptosporangiaceae</taxon>
        <taxon>Nonomuraea</taxon>
    </lineage>
</organism>
<evidence type="ECO:0000313" key="4">
    <source>
        <dbReference type="Proteomes" id="UP001499843"/>
    </source>
</evidence>
<name>A0ABN3D276_9ACTN</name>
<feature type="region of interest" description="Disordered" evidence="2">
    <location>
        <begin position="551"/>
        <end position="579"/>
    </location>
</feature>
<dbReference type="RefSeq" id="WP_344494622.1">
    <property type="nucleotide sequence ID" value="NZ_BAAAQX010000053.1"/>
</dbReference>
<proteinExistence type="predicted"/>
<keyword evidence="1" id="KW-0175">Coiled coil</keyword>
<feature type="coiled-coil region" evidence="1">
    <location>
        <begin position="132"/>
        <end position="159"/>
    </location>
</feature>
<dbReference type="Proteomes" id="UP001499843">
    <property type="component" value="Unassembled WGS sequence"/>
</dbReference>
<dbReference type="InterPro" id="IPR027417">
    <property type="entry name" value="P-loop_NTPase"/>
</dbReference>
<comment type="caution">
    <text evidence="3">The sequence shown here is derived from an EMBL/GenBank/DDBJ whole genome shotgun (WGS) entry which is preliminary data.</text>
</comment>
<dbReference type="Gene3D" id="3.40.50.300">
    <property type="entry name" value="P-loop containing nucleotide triphosphate hydrolases"/>
    <property type="match status" value="1"/>
</dbReference>
<keyword evidence="4" id="KW-1185">Reference proteome</keyword>
<dbReference type="EMBL" id="BAAAQX010000053">
    <property type="protein sequence ID" value="GAA2215695.1"/>
    <property type="molecule type" value="Genomic_DNA"/>
</dbReference>
<sequence length="980" mass="106978">MIGNRVCWSRAAVDFATQVDVGGLEVDDPRADAVFDAIHQKLPVLREQGGGRSIEASEDDVLRAFTRPITSNEPLLLFIKGDKGTGKSHMVRWLKSRLGARPSWHVVYIEKRNTSLRRVTEKILTGIDTPKARQLREELARASSEIATAEEAVSALLARLDHLVTFDPATEIRGLSGVSPTELTDLRRKTHRLLGDYTFRKVLSRSDGPVHRIVRLARGGAEPSEDVDESDLHLTEADLQVDPAVFDDLGPELQNLVGSLVSNRYLRTDIAALCDWYLPRAKAEVFMGQGTDLLSVFEDVREEIAARGHELCLLIEDLVLLHGIDKQLAQALTIPASSRLCKLRAAIAVTSGYLHSLDTFTDRGVQFTLNINVKAIGQTGLRDFVGRYLNAGRLPDAPPANSASRGQIPDIPNACLSCADKPRCHATFGASTDGYGLYPFNGTAIDRLVELASPGGFQPREILREVIRGPLETAEDELPTGGIFPSGRFAKPLDDVRQAIPPGMRAAIRRTNHLSPDTEMSLRAFYAQSPPNADPALEAVAAYFGNQLSHGIADDQGESEEKDETPPKPQRSSASEIDQWANGASLLSSGTANRIRRWICDAVITHLQNGPYGVLISRIKGSRPAWLIGSHTLRLSDIQIDRSQGGGVVESPVPFRIEATDDNAILIQGVLAAADGSSLDSVDQGRWFFYLQTRISDYASRLAHLAAVDAATLLPAVQALEVLRNAATDPGHTVSTALPAMLMPAWPGGQHPAVEKFLKEVRPVRDEALTTVRAYATAAKGAGKPSLLDVGPLLRQIQVNLKARSVPSEPPGEDHDSPLLRQLQTRQSRAAEQAWNDVARSVQDVARFLDPTEDLSATLKVVDRLVKECHLRGRLPRADSKESYDTVRSQVGTESMEPYRRLSRKIASEVESGDLWDILNNPLPQLTALGRFAQVTQELLSGLEQNLTATQITGAVDTDALIRELRGLATLLDRACQEAQ</sequence>